<sequence length="176" mass="17842">MGRPAAVRPETRARLSDVVDGHPVIRVTRDAQLEVTAMAGRAVGRGAVPGLGVVLSLGLGALWWWAVVRLAVTPEAGVLEGTVAAGGWGLSLLPVHCVARARAAGVVAQGRWRAVWRAPARSRERGRLLEPGRPVERQGERGGVGGPGGTGGGGAGAGVGDGEARGRGTSTESGVE</sequence>
<keyword evidence="2" id="KW-0812">Transmembrane</keyword>
<keyword evidence="2" id="KW-1133">Transmembrane helix</keyword>
<keyword evidence="4" id="KW-1185">Reference proteome</keyword>
<dbReference type="AlphaFoldDB" id="A0A918FW41"/>
<evidence type="ECO:0000313" key="4">
    <source>
        <dbReference type="Proteomes" id="UP000606194"/>
    </source>
</evidence>
<protein>
    <submittedName>
        <fullName evidence="3">Uncharacterized protein</fullName>
    </submittedName>
</protein>
<evidence type="ECO:0000256" key="1">
    <source>
        <dbReference type="SAM" id="MobiDB-lite"/>
    </source>
</evidence>
<evidence type="ECO:0000313" key="3">
    <source>
        <dbReference type="EMBL" id="GGR93764.1"/>
    </source>
</evidence>
<keyword evidence="2" id="KW-0472">Membrane</keyword>
<feature type="transmembrane region" description="Helical" evidence="2">
    <location>
        <begin position="47"/>
        <end position="66"/>
    </location>
</feature>
<feature type="compositionally biased region" description="Gly residues" evidence="1">
    <location>
        <begin position="141"/>
        <end position="161"/>
    </location>
</feature>
<accession>A0A918FW41</accession>
<feature type="region of interest" description="Disordered" evidence="1">
    <location>
        <begin position="126"/>
        <end position="176"/>
    </location>
</feature>
<proteinExistence type="predicted"/>
<organism evidence="3 4">
    <name type="scientific">Streptomyces humidus</name>
    <dbReference type="NCBI Taxonomy" id="52259"/>
    <lineage>
        <taxon>Bacteria</taxon>
        <taxon>Bacillati</taxon>
        <taxon>Actinomycetota</taxon>
        <taxon>Actinomycetes</taxon>
        <taxon>Kitasatosporales</taxon>
        <taxon>Streptomycetaceae</taxon>
        <taxon>Streptomyces</taxon>
    </lineage>
</organism>
<reference evidence="3" key="2">
    <citation type="submission" date="2020-09" db="EMBL/GenBank/DDBJ databases">
        <authorList>
            <person name="Sun Q."/>
            <person name="Ohkuma M."/>
        </authorList>
    </citation>
    <scope>NUCLEOTIDE SEQUENCE</scope>
    <source>
        <strain evidence="3">JCM 4386</strain>
    </source>
</reference>
<name>A0A918FW41_9ACTN</name>
<comment type="caution">
    <text evidence="3">The sequence shown here is derived from an EMBL/GenBank/DDBJ whole genome shotgun (WGS) entry which is preliminary data.</text>
</comment>
<feature type="compositionally biased region" description="Basic and acidic residues" evidence="1">
    <location>
        <begin position="126"/>
        <end position="140"/>
    </location>
</feature>
<dbReference type="EMBL" id="BMTL01000013">
    <property type="protein sequence ID" value="GGR93764.1"/>
    <property type="molecule type" value="Genomic_DNA"/>
</dbReference>
<dbReference type="Proteomes" id="UP000606194">
    <property type="component" value="Unassembled WGS sequence"/>
</dbReference>
<evidence type="ECO:0000256" key="2">
    <source>
        <dbReference type="SAM" id="Phobius"/>
    </source>
</evidence>
<gene>
    <name evidence="3" type="ORF">GCM10010269_36020</name>
</gene>
<reference evidence="3" key="1">
    <citation type="journal article" date="2014" name="Int. J. Syst. Evol. Microbiol.">
        <title>Complete genome sequence of Corynebacterium casei LMG S-19264T (=DSM 44701T), isolated from a smear-ripened cheese.</title>
        <authorList>
            <consortium name="US DOE Joint Genome Institute (JGI-PGF)"/>
            <person name="Walter F."/>
            <person name="Albersmeier A."/>
            <person name="Kalinowski J."/>
            <person name="Ruckert C."/>
        </authorList>
    </citation>
    <scope>NUCLEOTIDE SEQUENCE</scope>
    <source>
        <strain evidence="3">JCM 4386</strain>
    </source>
</reference>